<evidence type="ECO:0000313" key="5">
    <source>
        <dbReference type="EMBL" id="TDD56893.1"/>
    </source>
</evidence>
<dbReference type="Proteomes" id="UP000295124">
    <property type="component" value="Unassembled WGS sequence"/>
</dbReference>
<dbReference type="OrthoDB" id="9804442at2"/>
<evidence type="ECO:0000313" key="6">
    <source>
        <dbReference type="Proteomes" id="UP000295124"/>
    </source>
</evidence>
<dbReference type="PROSITE" id="PS51462">
    <property type="entry name" value="NUDIX"/>
    <property type="match status" value="1"/>
</dbReference>
<dbReference type="InterPro" id="IPR000086">
    <property type="entry name" value="NUDIX_hydrolase_dom"/>
</dbReference>
<feature type="domain" description="Nudix hydrolase" evidence="4">
    <location>
        <begin position="26"/>
        <end position="164"/>
    </location>
</feature>
<dbReference type="AlphaFoldDB" id="A0A4R4ZEH0"/>
<proteinExistence type="predicted"/>
<evidence type="ECO:0000256" key="1">
    <source>
        <dbReference type="ARBA" id="ARBA00001946"/>
    </source>
</evidence>
<reference evidence="5 6" key="1">
    <citation type="submission" date="2019-03" db="EMBL/GenBank/DDBJ databases">
        <title>Draft genome sequences of novel Actinobacteria.</title>
        <authorList>
            <person name="Sahin N."/>
            <person name="Ay H."/>
            <person name="Saygin H."/>
        </authorList>
    </citation>
    <scope>NUCLEOTIDE SEQUENCE [LARGE SCALE GENOMIC DNA]</scope>
    <source>
        <strain evidence="5 6">JCM 13523</strain>
    </source>
</reference>
<name>A0A4R4ZEH0_9ACTN</name>
<keyword evidence="2" id="KW-0378">Hydrolase</keyword>
<dbReference type="PROSITE" id="PS00893">
    <property type="entry name" value="NUDIX_BOX"/>
    <property type="match status" value="1"/>
</dbReference>
<keyword evidence="3" id="KW-0460">Magnesium</keyword>
<dbReference type="SUPFAM" id="SSF55811">
    <property type="entry name" value="Nudix"/>
    <property type="match status" value="1"/>
</dbReference>
<sequence length="172" mass="18608">MTGQSERNLVPHSDIEAGLRPATESMTLLVAAVIVHDEQCGRVALLRRGPKAKFGRGMWDLPVGKAAPGEAITATAVRELQEETGLVVDEADLRLVHVIHSSFGVESPTGFVTIVFAARRWRGELANLEPAKHDRVEWVDSAGIPVAFVDTTATALRSYLAGEVELSLDGWQ</sequence>
<dbReference type="PANTHER" id="PTHR43046">
    <property type="entry name" value="GDP-MANNOSE MANNOSYL HYDROLASE"/>
    <property type="match status" value="1"/>
</dbReference>
<evidence type="ECO:0000256" key="2">
    <source>
        <dbReference type="ARBA" id="ARBA00022801"/>
    </source>
</evidence>
<dbReference type="PANTHER" id="PTHR43046:SF12">
    <property type="entry name" value="GDP-MANNOSE MANNOSYL HYDROLASE"/>
    <property type="match status" value="1"/>
</dbReference>
<dbReference type="InterPro" id="IPR015797">
    <property type="entry name" value="NUDIX_hydrolase-like_dom_sf"/>
</dbReference>
<keyword evidence="6" id="KW-1185">Reference proteome</keyword>
<dbReference type="EMBL" id="SMKX01000081">
    <property type="protein sequence ID" value="TDD56893.1"/>
    <property type="molecule type" value="Genomic_DNA"/>
</dbReference>
<protein>
    <submittedName>
        <fullName evidence="5">NUDIX domain-containing protein</fullName>
    </submittedName>
</protein>
<comment type="cofactor">
    <cofactor evidence="1">
        <name>Mg(2+)</name>
        <dbReference type="ChEBI" id="CHEBI:18420"/>
    </cofactor>
</comment>
<evidence type="ECO:0000256" key="3">
    <source>
        <dbReference type="ARBA" id="ARBA00022842"/>
    </source>
</evidence>
<dbReference type="GO" id="GO:0016787">
    <property type="term" value="F:hydrolase activity"/>
    <property type="evidence" value="ECO:0007669"/>
    <property type="project" value="UniProtKB-KW"/>
</dbReference>
<dbReference type="Gene3D" id="3.90.79.10">
    <property type="entry name" value="Nucleoside Triphosphate Pyrophosphohydrolase"/>
    <property type="match status" value="1"/>
</dbReference>
<accession>A0A4R4ZEH0</accession>
<organism evidence="5 6">
    <name type="scientific">Kribbella antibiotica</name>
    <dbReference type="NCBI Taxonomy" id="190195"/>
    <lineage>
        <taxon>Bacteria</taxon>
        <taxon>Bacillati</taxon>
        <taxon>Actinomycetota</taxon>
        <taxon>Actinomycetes</taxon>
        <taxon>Propionibacteriales</taxon>
        <taxon>Kribbellaceae</taxon>
        <taxon>Kribbella</taxon>
    </lineage>
</organism>
<evidence type="ECO:0000259" key="4">
    <source>
        <dbReference type="PROSITE" id="PS51462"/>
    </source>
</evidence>
<comment type="caution">
    <text evidence="5">The sequence shown here is derived from an EMBL/GenBank/DDBJ whole genome shotgun (WGS) entry which is preliminary data.</text>
</comment>
<dbReference type="InterPro" id="IPR020084">
    <property type="entry name" value="NUDIX_hydrolase_CS"/>
</dbReference>
<dbReference type="RefSeq" id="WP_132171454.1">
    <property type="nucleotide sequence ID" value="NZ_SMKX01000081.1"/>
</dbReference>
<gene>
    <name evidence="5" type="ORF">E1263_24950</name>
</gene>
<dbReference type="Pfam" id="PF00293">
    <property type="entry name" value="NUDIX"/>
    <property type="match status" value="1"/>
</dbReference>